<feature type="transmembrane region" description="Helical" evidence="2">
    <location>
        <begin position="993"/>
        <end position="1010"/>
    </location>
</feature>
<dbReference type="PANTHER" id="PTHR12526">
    <property type="entry name" value="GLYCOSYLTRANSFERASE"/>
    <property type="match status" value="1"/>
</dbReference>
<feature type="transmembrane region" description="Helical" evidence="2">
    <location>
        <begin position="904"/>
        <end position="928"/>
    </location>
</feature>
<feature type="transmembrane region" description="Helical" evidence="2">
    <location>
        <begin position="969"/>
        <end position="987"/>
    </location>
</feature>
<dbReference type="Gene3D" id="3.40.50.2000">
    <property type="entry name" value="Glycogen Phosphorylase B"/>
    <property type="match status" value="1"/>
</dbReference>
<dbReference type="GeneID" id="19974011"/>
<feature type="transmembrane region" description="Helical" evidence="2">
    <location>
        <begin position="1332"/>
        <end position="1351"/>
    </location>
</feature>
<evidence type="ECO:0000256" key="1">
    <source>
        <dbReference type="SAM" id="MobiDB-lite"/>
    </source>
</evidence>
<evidence type="ECO:0000313" key="4">
    <source>
        <dbReference type="Proteomes" id="UP000030752"/>
    </source>
</evidence>
<dbReference type="HOGENOM" id="CLU_000654_0_0_1"/>
<dbReference type="VEuPathDB" id="FungiDB:HMPREF1541_06672"/>
<keyword evidence="2" id="KW-0472">Membrane</keyword>
<feature type="transmembrane region" description="Helical" evidence="2">
    <location>
        <begin position="1277"/>
        <end position="1294"/>
    </location>
</feature>
<sequence>MEDRIFNPQILGWEDLSSHWWSWVLFGLVVGSAATGITYIIYSVAWRTARYLKARRSRPSEVSSQTLKRLENVAEKLTGRSAVRAPKVSSFTVFLGHTGSKTTASQLSILAKSELAILDPFRGADSLIRGIAGQHCWLARLDVTTLTKTNAGPDAVLESIVDVVARVLDHSAFNGVLLAGWEETLPSKHLAAVVDLINTAGFLVYLESYPPKYLPDVAILQDPKISGIVLRNAAILPNGQHRDYFDMHHLQPTIRAIVKESCMRDFSALAWESYNDGVEVSNAVIKRAIQWCGFYSIVTWIGSVASEVDPEIDRPAVEPMGAFEWLKDERVMDAHTAWRSNSTLARTQITTTSEAWKQIARAVPEAASLQATVYPSTSAISRRESGRFEDAPHTPVGGSRAGSYQSTRSVSEISMAGDTLGCVPLGVEPTPLSYAEVLQEQLRLRNLGLLHPVDQQKITNLGVLYRKFHDRYLLQSKGVQAGVVDAVKELSTVATAGLLRLHLGLSPGFQYGTNIRFWAITHDDSEGTEIFVSRDAQGLSCTVLHAFLSNEGLSRETCFAIETKFAEWNEDSHKESGLSRRMVQDIDSLTPEERILLIQQLNALDRDHDAMALVTRWARKQLLEAPTQVQLNEIDSVSYMQGKVSETHLLIARYSEYDQKGVPYPELSVAVSFVVKLQEWLLLALRQRRDADLKNFTLALQAILKSDAIDSRADILGLATFCAARKAAFEEVYLEVTDRNPLLNDQSDQAAVFAESFALGSRCEAYFDVSPNTFGKLISDRFRAVYKEKQPPLWNNGAPEFATAYGGAGIDVDPNNQPKPLPQFQRFGFLSVFAVPALVDIALLSTIGRGLYLSAFMTRDQLQSATIALMISLLLSGATGTWIAVGGSYYLVSMAFSAMNVFVLTRLIAGLAFTIAGALIGFVIIAGVEGPGSGIVFFLYLIAFTTYLVLFAAIASFQMPGSAFLSGRTYILICLPILLISPLVTIWSRHDVYIYISVFYVLIGSLVLALRRVGARWVTWYQQIKQTNDTEVRKWYTENKAGGDSAYLDSMSDPAALKVCREALLQDVEDELRKNFLHKPTKDEFVLGLSKDWERTNFLLNWYNRYADVPKPIPFSSGWNIQVKVALNTLVELQKGMRLHNAFMHWRQAGDEVGCGILYFVVALMDKWVELLTGVRLVGLSASLNNSFRIAIGFSLAYYLIGAVLIDVKAQELHGAVDISEPDGVRNTAELREQQKKHIRLRRTMYARTLFRFLAWHCWALAFTAGITYMLQGTRDATIMFLAYVGAYTGLLWYQYTKIFAGRFALRPLLVAVSVGLPLGLVLKGVLPDFKFGGVIALGVTTWTAAVLCLWSAQIGMPEKPAAKIDEESTYFAYVKPWDDPHWSQSELLSMYEKLRRMPTGELYHVRPFQYPGNEVTALLRGAVPVADFLASAFPDAEDIVDVAVKTFESGQIEIELLALDKMEGEVQAISARHNEKTRLIIGVRKADDGSFNMRGNCQVIAELLLWEVANHYFKIPSQHACLMSQAVSSSLPLTIRTMLADEQDRGRVVSWARKELLRQYCLGMDCDLKWDKLSQPVREWFLTRAVGGSYELAISDERRLRYILGCTGQDTYPIHIARCDLAVESAATLLELNSESHPTIFPGQEAGNTPLPEFTIGTFWTTFKKPFSYVYHHIGLAIKYMTLALVADAEWHREFDHAMRNKNKVFKIVLGFVLTAVWRYAKVAQDVGLTFFLYHNRPEVKKLMRESKGMTITHKRSRIVIQSSKGIFTGFRHPAEPGFDLKIYKGDLKSEPSNNNSRNSIVAINKYSSTRQLLSREEFDGANSINLFEYEYEQPTKVKFRNHIKRTVPEARRCVRGKRELENLVYNDKGLVESGSYMTGENLTHFTLRYRKNATALDELLSGEFVLAHLSANVSWCAPPLRRSAKKNRWIPHTKVTKATFVQGPDVFESTWKYDHQMHPTITTTLNGQKVPTPPLIEHDWLNILKKPDHTRFADEDPLLNSSRWTTNALARVFGFATQRVPISTSMARSRLWKAWKNSRDIDGVIARWVDEKLVRKDKVLKKYWRLRDAGNLPAAKAYIMDMTDTVRSSVDMADDIAGWTPIAYKLGDLISFGSGGDTIMHTTAKAVGKDTNETLHVLAADNGTWPNEGGGVSACRRDMINNLETIKWHMVAESANDFGIPKHQTEQNVLSLKVIPLWGLDFLTPTHGLFKNRLDSEVDMLQSSSTAAEIKLNFVPIMAALVKGSRAVDLSAADLQQATRALVNLHDYFGNKRHWSDVWKSDVSKEAWRSLWLEDIPNARAPTEWLDTELPTLGHFDTALELWLRYLFVFSIQVPDKVPAIFQASHHSVSAAYGIVCKIKRKCQLQIWDHAVAWRETNMCLSSALCKLPPFVRNSLLGLMRLTSVLILHNADTILPCADFFNPGWEVEIGTCQGTIEHRNSFKRKISPIVNGITDSDKFKPVKEIKTKKPTVTMLSHLWFAKDLKTAILAADIIVNEWGFSDYQLDVYGSIEKAPIYSNECQELLASKGLRSQVRLAGTADPMKVLEQTWLFLNSSLSEGLPLALGEAALTGAPVVCTDVGASLRVLSDPDDFSRYSAVVAPNDARALARAQIKMLAMLDEWSKYADDQPGQVVEMPFAPTPKDVEWITARMYAKQEQRRKLGLMTRNIVQKSFGGDRYLREHEQMLWIGKSRRMQEVRNYGELSDDPADISLALHLNAPIDDDIIPRSARPSINWSRRGSLSASPIPAIHDESQLIFSNGGGRSTRNSSRPGSKLSHVSTSSDDDGDFDQRFSGRGGRGGANNDVTALPRVPTEGSLPSHPTLATLASLESQTGVTLGRHSRHESPWDTAYMNPGAGISVPYDRANARYRSSDVSIVSPHQQGLTKHANLSLASLSVALENPKSILNAEPPADKKRESHYRNLSSGRSTPAGDRSRSPASLRPGHPRRTFSGGSTGSMRVSVNGWNSPNGAGPRSPVSAATRMGGPQSPTSLSSAGTPGGLRLPPAARSRSPGVSGLRSKSPLAMAGGGGGTAAPSPLGGGGAQGQKGVLEKEGKSYFT</sequence>
<dbReference type="EMBL" id="KB822722">
    <property type="protein sequence ID" value="ETN38635.1"/>
    <property type="molecule type" value="Genomic_DNA"/>
</dbReference>
<feature type="region of interest" description="Disordered" evidence="1">
    <location>
        <begin position="2759"/>
        <end position="2823"/>
    </location>
</feature>
<evidence type="ECO:0000256" key="2">
    <source>
        <dbReference type="SAM" id="Phobius"/>
    </source>
</evidence>
<feature type="region of interest" description="Disordered" evidence="1">
    <location>
        <begin position="382"/>
        <end position="404"/>
    </location>
</feature>
<organism evidence="3 4">
    <name type="scientific">Cyphellophora europaea (strain CBS 101466)</name>
    <name type="common">Phialophora europaea</name>
    <dbReference type="NCBI Taxonomy" id="1220924"/>
    <lineage>
        <taxon>Eukaryota</taxon>
        <taxon>Fungi</taxon>
        <taxon>Dikarya</taxon>
        <taxon>Ascomycota</taxon>
        <taxon>Pezizomycotina</taxon>
        <taxon>Eurotiomycetes</taxon>
        <taxon>Chaetothyriomycetidae</taxon>
        <taxon>Chaetothyriales</taxon>
        <taxon>Cyphellophoraceae</taxon>
        <taxon>Cyphellophora</taxon>
    </lineage>
</organism>
<evidence type="ECO:0008006" key="5">
    <source>
        <dbReference type="Google" id="ProtNLM"/>
    </source>
</evidence>
<feature type="region of interest" description="Disordered" evidence="1">
    <location>
        <begin position="2909"/>
        <end position="3062"/>
    </location>
</feature>
<dbReference type="InParanoid" id="W2RQN5"/>
<feature type="transmembrane region" description="Helical" evidence="2">
    <location>
        <begin position="827"/>
        <end position="847"/>
    </location>
</feature>
<keyword evidence="2" id="KW-1133">Transmembrane helix</keyword>
<dbReference type="PANTHER" id="PTHR12526:SF630">
    <property type="entry name" value="GLYCOSYLTRANSFERASE"/>
    <property type="match status" value="1"/>
</dbReference>
<feature type="transmembrane region" description="Helical" evidence="2">
    <location>
        <begin position="20"/>
        <end position="46"/>
    </location>
</feature>
<dbReference type="RefSeq" id="XP_008719224.1">
    <property type="nucleotide sequence ID" value="XM_008721002.1"/>
</dbReference>
<gene>
    <name evidence="3" type="ORF">HMPREF1541_06672</name>
</gene>
<dbReference type="OrthoDB" id="2582433at2759"/>
<feature type="transmembrane region" description="Helical" evidence="2">
    <location>
        <begin position="934"/>
        <end position="957"/>
    </location>
</feature>
<dbReference type="eggNOG" id="ENOG502QUAK">
    <property type="taxonomic scope" value="Eukaryota"/>
</dbReference>
<dbReference type="SUPFAM" id="SSF53756">
    <property type="entry name" value="UDP-Glycosyltransferase/glycogen phosphorylase"/>
    <property type="match status" value="1"/>
</dbReference>
<evidence type="ECO:0000313" key="3">
    <source>
        <dbReference type="EMBL" id="ETN38635.1"/>
    </source>
</evidence>
<dbReference type="STRING" id="1220924.W2RQN5"/>
<feature type="transmembrane region" description="Helical" evidence="2">
    <location>
        <begin position="1250"/>
        <end position="1271"/>
    </location>
</feature>
<name>W2RQN5_CYPE1</name>
<feature type="transmembrane region" description="Helical" evidence="2">
    <location>
        <begin position="867"/>
        <end position="892"/>
    </location>
</feature>
<reference evidence="3 4" key="1">
    <citation type="submission" date="2013-03" db="EMBL/GenBank/DDBJ databases">
        <title>The Genome Sequence of Phialophora europaea CBS 101466.</title>
        <authorList>
            <consortium name="The Broad Institute Genomics Platform"/>
            <person name="Cuomo C."/>
            <person name="de Hoog S."/>
            <person name="Gorbushina A."/>
            <person name="Walker B."/>
            <person name="Young S.K."/>
            <person name="Zeng Q."/>
            <person name="Gargeya S."/>
            <person name="Fitzgerald M."/>
            <person name="Haas B."/>
            <person name="Abouelleil A."/>
            <person name="Allen A.W."/>
            <person name="Alvarado L."/>
            <person name="Arachchi H.M."/>
            <person name="Berlin A.M."/>
            <person name="Chapman S.B."/>
            <person name="Gainer-Dewar J."/>
            <person name="Goldberg J."/>
            <person name="Griggs A."/>
            <person name="Gujja S."/>
            <person name="Hansen M."/>
            <person name="Howarth C."/>
            <person name="Imamovic A."/>
            <person name="Ireland A."/>
            <person name="Larimer J."/>
            <person name="McCowan C."/>
            <person name="Murphy C."/>
            <person name="Pearson M."/>
            <person name="Poon T.W."/>
            <person name="Priest M."/>
            <person name="Roberts A."/>
            <person name="Saif S."/>
            <person name="Shea T."/>
            <person name="Sisk P."/>
            <person name="Sykes S."/>
            <person name="Wortman J."/>
            <person name="Nusbaum C."/>
            <person name="Birren B."/>
        </authorList>
    </citation>
    <scope>NUCLEOTIDE SEQUENCE [LARGE SCALE GENOMIC DNA]</scope>
    <source>
        <strain evidence="3 4">CBS 101466</strain>
    </source>
</reference>
<feature type="compositionally biased region" description="Gly residues" evidence="1">
    <location>
        <begin position="3029"/>
        <end position="3048"/>
    </location>
</feature>
<feature type="compositionally biased region" description="Basic and acidic residues" evidence="1">
    <location>
        <begin position="3052"/>
        <end position="3062"/>
    </location>
</feature>
<proteinExistence type="predicted"/>
<feature type="compositionally biased region" description="Polar residues" evidence="1">
    <location>
        <begin position="2990"/>
        <end position="2999"/>
    </location>
</feature>
<accession>W2RQN5</accession>
<keyword evidence="4" id="KW-1185">Reference proteome</keyword>
<feature type="compositionally biased region" description="Basic and acidic residues" evidence="1">
    <location>
        <begin position="2914"/>
        <end position="2923"/>
    </location>
</feature>
<protein>
    <recommendedName>
        <fullName evidence="5">Glycosyl transferase family 1 domain-containing protein</fullName>
    </recommendedName>
</protein>
<keyword evidence="2" id="KW-0812">Transmembrane</keyword>
<feature type="compositionally biased region" description="Low complexity" evidence="1">
    <location>
        <begin position="2767"/>
        <end position="2776"/>
    </location>
</feature>
<dbReference type="Pfam" id="PF13692">
    <property type="entry name" value="Glyco_trans_1_4"/>
    <property type="match status" value="1"/>
</dbReference>
<feature type="compositionally biased region" description="Basic and acidic residues" evidence="1">
    <location>
        <begin position="382"/>
        <end position="392"/>
    </location>
</feature>
<dbReference type="Proteomes" id="UP000030752">
    <property type="component" value="Unassembled WGS sequence"/>
</dbReference>
<feature type="compositionally biased region" description="Polar residues" evidence="1">
    <location>
        <begin position="2959"/>
        <end position="2972"/>
    </location>
</feature>